<evidence type="ECO:0008006" key="2">
    <source>
        <dbReference type="Google" id="ProtNLM"/>
    </source>
</evidence>
<organism evidence="1">
    <name type="scientific">Proboscia inermis</name>
    <dbReference type="NCBI Taxonomy" id="420281"/>
    <lineage>
        <taxon>Eukaryota</taxon>
        <taxon>Sar</taxon>
        <taxon>Stramenopiles</taxon>
        <taxon>Ochrophyta</taxon>
        <taxon>Bacillariophyta</taxon>
        <taxon>Coscinodiscophyceae</taxon>
        <taxon>Rhizosoleniophycidae</taxon>
        <taxon>Rhizosoleniales</taxon>
        <taxon>Rhizosoleniaceae</taxon>
        <taxon>Proboscia</taxon>
    </lineage>
</organism>
<accession>A0A7S0CCC8</accession>
<dbReference type="EMBL" id="HBEL01033367">
    <property type="protein sequence ID" value="CAD8419541.1"/>
    <property type="molecule type" value="Transcribed_RNA"/>
</dbReference>
<gene>
    <name evidence="1" type="ORF">PINE0816_LOCUS15676</name>
</gene>
<protein>
    <recommendedName>
        <fullName evidence="2">Helicase-associated domain-containing protein</fullName>
    </recommendedName>
</protein>
<sequence>MLGKANPLTKERYTKLQSIGFVWTIRRHSSGKGKQITNTKKPMCNNNNTCLQKLELTGELKFICSQKDDHHDDDHHNDNITANHQHNDSVNIYELHNQLHCHINSSTSINDDKSPCIRASKKDFAAANKFNHHHLYNDVDSGVKNNIPFDNDDTTSGATPLTTYDYDTKINNKNKSKKFTVEATSTAKFNFQSNCNSRAEDVVDNLYQHHHDLSHHQESTSDSSGFDPIFWANE</sequence>
<reference evidence="1" key="1">
    <citation type="submission" date="2021-01" db="EMBL/GenBank/DDBJ databases">
        <authorList>
            <person name="Corre E."/>
            <person name="Pelletier E."/>
            <person name="Niang G."/>
            <person name="Scheremetjew M."/>
            <person name="Finn R."/>
            <person name="Kale V."/>
            <person name="Holt S."/>
            <person name="Cochrane G."/>
            <person name="Meng A."/>
            <person name="Brown T."/>
            <person name="Cohen L."/>
        </authorList>
    </citation>
    <scope>NUCLEOTIDE SEQUENCE</scope>
    <source>
        <strain evidence="1">CCAP1064/1</strain>
    </source>
</reference>
<name>A0A7S0CCC8_9STRA</name>
<proteinExistence type="predicted"/>
<dbReference type="AlphaFoldDB" id="A0A7S0CCC8"/>
<evidence type="ECO:0000313" key="1">
    <source>
        <dbReference type="EMBL" id="CAD8419541.1"/>
    </source>
</evidence>